<keyword evidence="3" id="KW-1185">Reference proteome</keyword>
<dbReference type="GO" id="GO:0043565">
    <property type="term" value="F:sequence-specific DNA binding"/>
    <property type="evidence" value="ECO:0007669"/>
    <property type="project" value="TreeGrafter"/>
</dbReference>
<organism evidence="2 3">
    <name type="scientific">Naumovozyma castellii</name>
    <name type="common">Yeast</name>
    <name type="synonym">Saccharomyces castellii</name>
    <dbReference type="NCBI Taxonomy" id="27288"/>
    <lineage>
        <taxon>Eukaryota</taxon>
        <taxon>Fungi</taxon>
        <taxon>Dikarya</taxon>
        <taxon>Ascomycota</taxon>
        <taxon>Saccharomycotina</taxon>
        <taxon>Saccharomycetes</taxon>
        <taxon>Saccharomycetales</taxon>
        <taxon>Saccharomycetaceae</taxon>
        <taxon>Naumovozyma</taxon>
    </lineage>
</organism>
<dbReference type="PANTHER" id="PTHR28164:SF1">
    <property type="entry name" value="PROTEIN STB3"/>
    <property type="match status" value="1"/>
</dbReference>
<dbReference type="KEGG" id="ncs:NCAS_0C03060"/>
<evidence type="ECO:0000313" key="2">
    <source>
        <dbReference type="EMBL" id="CCC69296.1"/>
    </source>
</evidence>
<feature type="compositionally biased region" description="Basic and acidic residues" evidence="1">
    <location>
        <begin position="252"/>
        <end position="264"/>
    </location>
</feature>
<feature type="compositionally biased region" description="Low complexity" evidence="1">
    <location>
        <begin position="285"/>
        <end position="295"/>
    </location>
</feature>
<dbReference type="OrthoDB" id="5391991at2759"/>
<dbReference type="AlphaFoldDB" id="G0VCT6"/>
<dbReference type="InterPro" id="IPR018818">
    <property type="entry name" value="Stb3"/>
</dbReference>
<evidence type="ECO:0000313" key="3">
    <source>
        <dbReference type="Proteomes" id="UP000001640"/>
    </source>
</evidence>
<dbReference type="InParanoid" id="G0VCT6"/>
<dbReference type="OMA" id="HELMARH"/>
<dbReference type="eggNOG" id="ENOG502QW7S">
    <property type="taxonomic scope" value="Eukaryota"/>
</dbReference>
<reference key="2">
    <citation type="submission" date="2011-08" db="EMBL/GenBank/DDBJ databases">
        <title>Genome sequence of Naumovozyma castellii.</title>
        <authorList>
            <person name="Gordon J.L."/>
            <person name="Armisen D."/>
            <person name="Proux-Wera E."/>
            <person name="OhEigeartaigh S.S."/>
            <person name="Byrne K.P."/>
            <person name="Wolfe K.H."/>
        </authorList>
    </citation>
    <scope>NUCLEOTIDE SEQUENCE</scope>
    <source>
        <strain>Type strain:CBS 4309</strain>
    </source>
</reference>
<evidence type="ECO:0000256" key="1">
    <source>
        <dbReference type="SAM" id="MobiDB-lite"/>
    </source>
</evidence>
<dbReference type="GO" id="GO:0000432">
    <property type="term" value="P:positive regulation of transcription from RNA polymerase II promoter by glucose"/>
    <property type="evidence" value="ECO:0007669"/>
    <property type="project" value="TreeGrafter"/>
</dbReference>
<feature type="region of interest" description="Disordered" evidence="1">
    <location>
        <begin position="232"/>
        <end position="349"/>
    </location>
</feature>
<dbReference type="GeneID" id="96902879"/>
<dbReference type="Proteomes" id="UP000001640">
    <property type="component" value="Chromosome 3"/>
</dbReference>
<dbReference type="RefSeq" id="XP_003675662.1">
    <property type="nucleotide sequence ID" value="XM_003675614.1"/>
</dbReference>
<accession>G0VCT6</accession>
<dbReference type="PANTHER" id="PTHR28164">
    <property type="entry name" value="PROTEIN STB3"/>
    <property type="match status" value="1"/>
</dbReference>
<gene>
    <name evidence="2" type="primary">NCAS0C03060</name>
    <name evidence="2" type="ordered locus">NCAS_0C03060</name>
</gene>
<dbReference type="GO" id="GO:0005634">
    <property type="term" value="C:nucleus"/>
    <property type="evidence" value="ECO:0007669"/>
    <property type="project" value="TreeGrafter"/>
</dbReference>
<feature type="region of interest" description="Disordered" evidence="1">
    <location>
        <begin position="122"/>
        <end position="177"/>
    </location>
</feature>
<protein>
    <recommendedName>
        <fullName evidence="4">Protein STB3</fullName>
    </recommendedName>
</protein>
<dbReference type="Pfam" id="PF10330">
    <property type="entry name" value="Stb3"/>
    <property type="match status" value="1"/>
</dbReference>
<reference evidence="2 3" key="1">
    <citation type="journal article" date="2011" name="Proc. Natl. Acad. Sci. U.S.A.">
        <title>Evolutionary erosion of yeast sex chromosomes by mating-type switching accidents.</title>
        <authorList>
            <person name="Gordon J.L."/>
            <person name="Armisen D."/>
            <person name="Proux-Wera E."/>
            <person name="Oheigeartaigh S.S."/>
            <person name="Byrne K.P."/>
            <person name="Wolfe K.H."/>
        </authorList>
    </citation>
    <scope>NUCLEOTIDE SEQUENCE [LARGE SCALE GENOMIC DNA]</scope>
    <source>
        <strain evidence="3">ATCC 76901 / BCRC 22586 / CBS 4309 / NBRC 1992 / NRRL Y-12630</strain>
    </source>
</reference>
<proteinExistence type="predicted"/>
<evidence type="ECO:0008006" key="4">
    <source>
        <dbReference type="Google" id="ProtNLM"/>
    </source>
</evidence>
<sequence length="392" mass="43547">MIEISKPEVPEKKIEPSHVVTEQPGLITSGLLSTLLLEKGPLAIRHITRAINEKVPEFKDLSASKQRRLIMGAMETGDKDHGVLFEKVGWGQWAAKKVDDMTTFDKELESIRIANLKVRDNLKEESANARRKSSTHSATNKPMVRKPESNKSKIKSPLATGSDVATSQPPPPIPPLYIDEEVLASDEDEYEEENNPMFNFKDRRTSTVVYADSSPEAVEQGIVAKTIRPLLSSNRMRRSSSKTNSKKSPFLAKHDKPPLGKVDLDLLLPNSGVLSEPTSRRRSRSSFSKESGIRSTLFAGPTDTSSSLTKPTVLFKQPNKNIQTIESFSPQTAEEKDTGRQTPSDTTEEEDWAAIGADNLLTLKDQHHLATTKRTTPEDETHGARLLMNLMK</sequence>
<dbReference type="FunCoup" id="G0VCT6">
    <property type="interactions" value="85"/>
</dbReference>
<dbReference type="HOGENOM" id="CLU_039968_0_0_1"/>
<feature type="compositionally biased region" description="Polar residues" evidence="1">
    <location>
        <begin position="318"/>
        <end position="332"/>
    </location>
</feature>
<name>G0VCT6_NAUCA</name>
<dbReference type="EMBL" id="HE576754">
    <property type="protein sequence ID" value="CCC69296.1"/>
    <property type="molecule type" value="Genomic_DNA"/>
</dbReference>